<dbReference type="RefSeq" id="XP_044562967.1">
    <property type="nucleotide sequence ID" value="XM_044705999.1"/>
</dbReference>
<keyword evidence="3" id="KW-1185">Reference proteome</keyword>
<feature type="compositionally biased region" description="Basic residues" evidence="1">
    <location>
        <begin position="1"/>
        <end position="14"/>
    </location>
</feature>
<protein>
    <submittedName>
        <fullName evidence="2">Uncharacterized protein</fullName>
    </submittedName>
</protein>
<organism evidence="2 3">
    <name type="scientific">Naegleria fowleri</name>
    <name type="common">Brain eating amoeba</name>
    <dbReference type="NCBI Taxonomy" id="5763"/>
    <lineage>
        <taxon>Eukaryota</taxon>
        <taxon>Discoba</taxon>
        <taxon>Heterolobosea</taxon>
        <taxon>Tetramitia</taxon>
        <taxon>Eutetramitia</taxon>
        <taxon>Vahlkampfiidae</taxon>
        <taxon>Naegleria</taxon>
    </lineage>
</organism>
<proteinExistence type="predicted"/>
<dbReference type="Proteomes" id="UP000444721">
    <property type="component" value="Unassembled WGS sequence"/>
</dbReference>
<dbReference type="OrthoDB" id="10392040at2759"/>
<dbReference type="GeneID" id="68109987"/>
<reference evidence="2 3" key="1">
    <citation type="journal article" date="2019" name="Sci. Rep.">
        <title>Nanopore sequencing improves the draft genome of the human pathogenic amoeba Naegleria fowleri.</title>
        <authorList>
            <person name="Liechti N."/>
            <person name="Schurch N."/>
            <person name="Bruggmann R."/>
            <person name="Wittwer M."/>
        </authorList>
    </citation>
    <scope>NUCLEOTIDE SEQUENCE [LARGE SCALE GENOMIC DNA]</scope>
    <source>
        <strain evidence="2 3">ATCC 30894</strain>
    </source>
</reference>
<dbReference type="VEuPathDB" id="AmoebaDB:NfTy_056690"/>
<feature type="region of interest" description="Disordered" evidence="1">
    <location>
        <begin position="1"/>
        <end position="21"/>
    </location>
</feature>
<evidence type="ECO:0000313" key="3">
    <source>
        <dbReference type="Proteomes" id="UP000444721"/>
    </source>
</evidence>
<dbReference type="VEuPathDB" id="AmoebaDB:NF0087400"/>
<accession>A0A6A5BVG6</accession>
<comment type="caution">
    <text evidence="2">The sequence shown here is derived from an EMBL/GenBank/DDBJ whole genome shotgun (WGS) entry which is preliminary data.</text>
</comment>
<gene>
    <name evidence="2" type="ORF">FDP41_002769</name>
</gene>
<dbReference type="AlphaFoldDB" id="A0A6A5BVG6"/>
<dbReference type="EMBL" id="VFQX01000030">
    <property type="protein sequence ID" value="KAF0978254.1"/>
    <property type="molecule type" value="Genomic_DNA"/>
</dbReference>
<sequence length="566" mass="65925">MLHRHNNTNHHKPFLKGEGTNYSEDTVSRFAVRKLDQESTLKDPEEEGSSSQNHLIPCSLVKIANGVYFPLILPHLLSEDEGLMVWLKHYQTEIKPPKQMSPHELMETMETLEQYMRSHDEWKSNYPHHHSSTNLSDDAFQQLDKYAMRMMNILTSRILRRSDEDQSNCEEKKVLGNVSQNSIINTHKDHVQNSEENSKHQNNSSTALNCTASSLPSECLDRRNEKKQVIELYKMVYSLFDETNIPFLISNSERREIENRKELSIVSQFLKEFVENHIELSPNELLPSMIEFKHSCNKERLHDSSNTNILENLRLQWIHGLLSDLDFEMTRNFKTPTRSDRMGLLCTECAISGEFSSSHILQSGNWIIVRNVCNLPLKLMELGSNCGAGILADPSNMFLYKVVKRKKVSEYSPKFEWTYCTHFDLDSLEQRCLAFATLWKLLLDLQKENDDRKANATAKKNFKEFVSRVEKLLTRHKTQSLAGGQLNQTLRKVKAEKSQNVHSVETKKVDKEKQPREWRLDEHLKVEHKKIVDELNSPINKMMHKKDVKERTEKILKSVDLSHFTH</sequence>
<feature type="region of interest" description="Disordered" evidence="1">
    <location>
        <begin position="494"/>
        <end position="513"/>
    </location>
</feature>
<evidence type="ECO:0000256" key="1">
    <source>
        <dbReference type="SAM" id="MobiDB-lite"/>
    </source>
</evidence>
<name>A0A6A5BVG6_NAEFO</name>
<dbReference type="VEuPathDB" id="AmoebaDB:FDP41_002769"/>
<evidence type="ECO:0000313" key="2">
    <source>
        <dbReference type="EMBL" id="KAF0978254.1"/>
    </source>
</evidence>